<keyword evidence="6" id="KW-1185">Reference proteome</keyword>
<dbReference type="Gene3D" id="1.25.40.20">
    <property type="entry name" value="Ankyrin repeat-containing domain"/>
    <property type="match status" value="5"/>
</dbReference>
<evidence type="ECO:0008006" key="7">
    <source>
        <dbReference type="Google" id="ProtNLM"/>
    </source>
</evidence>
<dbReference type="InterPro" id="IPR056884">
    <property type="entry name" value="NPHP3-like_N"/>
</dbReference>
<keyword evidence="2" id="KW-0040">ANK repeat</keyword>
<name>A0A5N6KZD9_9ROSI</name>
<comment type="caution">
    <text evidence="5">The sequence shown here is derived from an EMBL/GenBank/DDBJ whole genome shotgun (WGS) entry which is preliminary data.</text>
</comment>
<dbReference type="PANTHER" id="PTHR10039:SF16">
    <property type="entry name" value="GPI INOSITOL-DEACYLASE"/>
    <property type="match status" value="1"/>
</dbReference>
<gene>
    <name evidence="5" type="ORF">FH972_024880</name>
</gene>
<organism evidence="5 6">
    <name type="scientific">Carpinus fangiana</name>
    <dbReference type="NCBI Taxonomy" id="176857"/>
    <lineage>
        <taxon>Eukaryota</taxon>
        <taxon>Viridiplantae</taxon>
        <taxon>Streptophyta</taxon>
        <taxon>Embryophyta</taxon>
        <taxon>Tracheophyta</taxon>
        <taxon>Spermatophyta</taxon>
        <taxon>Magnoliopsida</taxon>
        <taxon>eudicotyledons</taxon>
        <taxon>Gunneridae</taxon>
        <taxon>Pentapetalae</taxon>
        <taxon>rosids</taxon>
        <taxon>fabids</taxon>
        <taxon>Fagales</taxon>
        <taxon>Betulaceae</taxon>
        <taxon>Carpinus</taxon>
    </lineage>
</organism>
<dbReference type="Gene3D" id="3.40.50.300">
    <property type="entry name" value="P-loop containing nucleotide triphosphate hydrolases"/>
    <property type="match status" value="1"/>
</dbReference>
<dbReference type="InterPro" id="IPR036770">
    <property type="entry name" value="Ankyrin_rpt-contain_sf"/>
</dbReference>
<evidence type="ECO:0000259" key="4">
    <source>
        <dbReference type="Pfam" id="PF24883"/>
    </source>
</evidence>
<dbReference type="SUPFAM" id="SSF48403">
    <property type="entry name" value="Ankyrin repeat"/>
    <property type="match status" value="2"/>
</dbReference>
<evidence type="ECO:0000313" key="5">
    <source>
        <dbReference type="EMBL" id="KAB8416361.1"/>
    </source>
</evidence>
<dbReference type="EMBL" id="VIBQ01000031">
    <property type="protein sequence ID" value="KAB8416361.1"/>
    <property type="molecule type" value="Genomic_DNA"/>
</dbReference>
<dbReference type="InterPro" id="IPR002110">
    <property type="entry name" value="Ankyrin_rpt"/>
</dbReference>
<dbReference type="Pfam" id="PF12796">
    <property type="entry name" value="Ank_2"/>
    <property type="match status" value="1"/>
</dbReference>
<evidence type="ECO:0000313" key="6">
    <source>
        <dbReference type="Proteomes" id="UP000327013"/>
    </source>
</evidence>
<evidence type="ECO:0000256" key="1">
    <source>
        <dbReference type="ARBA" id="ARBA00022737"/>
    </source>
</evidence>
<dbReference type="Proteomes" id="UP000327013">
    <property type="component" value="Unassembled WGS sequence"/>
</dbReference>
<dbReference type="InterPro" id="IPR027417">
    <property type="entry name" value="P-loop_NTPase"/>
</dbReference>
<dbReference type="SUPFAM" id="SSF52540">
    <property type="entry name" value="P-loop containing nucleoside triphosphate hydrolases"/>
    <property type="match status" value="1"/>
</dbReference>
<dbReference type="SMART" id="SM00248">
    <property type="entry name" value="ANK"/>
    <property type="match status" value="9"/>
</dbReference>
<feature type="repeat" description="ANK" evidence="2">
    <location>
        <begin position="945"/>
        <end position="977"/>
    </location>
</feature>
<dbReference type="Pfam" id="PF24809">
    <property type="entry name" value="DUF7708"/>
    <property type="match status" value="1"/>
</dbReference>
<accession>A0A5N6KZD9</accession>
<reference evidence="5 6" key="1">
    <citation type="submission" date="2019-06" db="EMBL/GenBank/DDBJ databases">
        <title>A chromosomal-level reference genome of Carpinus fangiana (Coryloideae, Betulaceae).</title>
        <authorList>
            <person name="Yang X."/>
            <person name="Wang Z."/>
            <person name="Zhang L."/>
            <person name="Hao G."/>
            <person name="Liu J."/>
            <person name="Yang Y."/>
        </authorList>
    </citation>
    <scope>NUCLEOTIDE SEQUENCE [LARGE SCALE GENOMIC DNA]</scope>
    <source>
        <strain evidence="5">Cfa_2016G</strain>
        <tissue evidence="5">Leaf</tissue>
    </source>
</reference>
<evidence type="ECO:0000256" key="2">
    <source>
        <dbReference type="PROSITE-ProRule" id="PRU00023"/>
    </source>
</evidence>
<dbReference type="InterPro" id="IPR056125">
    <property type="entry name" value="DUF7708"/>
</dbReference>
<dbReference type="PROSITE" id="PS50088">
    <property type="entry name" value="ANK_REPEAT"/>
    <property type="match status" value="3"/>
</dbReference>
<protein>
    <recommendedName>
        <fullName evidence="7">AAA+ ATPase domain-containing protein</fullName>
    </recommendedName>
</protein>
<evidence type="ECO:0000259" key="3">
    <source>
        <dbReference type="Pfam" id="PF24809"/>
    </source>
</evidence>
<feature type="domain" description="Nephrocystin 3-like N-terminal" evidence="4">
    <location>
        <begin position="279"/>
        <end position="451"/>
    </location>
</feature>
<dbReference type="Pfam" id="PF24883">
    <property type="entry name" value="NPHP3_N"/>
    <property type="match status" value="1"/>
</dbReference>
<dbReference type="PROSITE" id="PS50297">
    <property type="entry name" value="ANK_REP_REGION"/>
    <property type="match status" value="1"/>
</dbReference>
<dbReference type="OrthoDB" id="3905856at2759"/>
<dbReference type="PANTHER" id="PTHR10039">
    <property type="entry name" value="AMELOGENIN"/>
    <property type="match status" value="1"/>
</dbReference>
<feature type="repeat" description="ANK" evidence="2">
    <location>
        <begin position="819"/>
        <end position="851"/>
    </location>
</feature>
<sequence length="2062" mass="230808">MSPSLWDDALASLPVEVQSILPKPVQGQKPAIDRALQQVTEAKVKCIKNRWKVKRQNGSVIVLRDVFEKIVTYIRRLKEIGDVIIQFDPVHAALPWAGVRLILELAASDFTHFEAVIEATETISRTVSRYALVEPMYLGHGYSSENEIRTSIVQLYGSILRLVAQAIKYLRANRVAQLIKGPAMGSFDSCTRQISAADAQVSSFLKVADATIQSESLAHLTLLSEKLKAWDEPINRIRMLDDSLTETVKREQFETISTWLSTVPYAHIHKSISDSLVGGTGQWLTDSEDFLEWWNGSTSSIFALSGPPGCGKTFLAAHVIEWASAAEDSTMAHFYCSKHPAAQNSSKTSVILQTMVKQLTCSSKDLKVHSCVRDRYTKISNDNALFGADVPPMDENGCISSILELLEHASTVLVVDAVDELTEPERHSLLAALFRLIDESNNVIKVLLTTRESIFFHANDARLIPFEVSSTSTSSDAVAFINAEVNRAITDKRLLHGLISDDDRHKLVQNIAQRADGIFMWAQLQIAEICRLETEDQVRSAVFALPKPVLSSMYARALDTCKKRGQSTHLVAFRVFAWIMCGKEELSTNAIVESLSDQVSKPTVATILNACSALVVCDKHLNRFRFAHTTVFEYLTLEFESHWHDLQADLARNCLHVCQRSEGLNYNTDDPMREIMQYSVLYWPIHAHSHQSLVAKRARSETAELQYVFDYCFADDTPSLAFLQWLEDACEAAGHLLLSHPMRKFVSIISVEDSSPIFMGCIYGLSSIVSRTLKSSPNQINSTNQYGQSPLYLASVFGHQDIVKICLDHGARHDIRGGNHQFALHAACFHGHSGIVCDLLAAGADYQQSNGVGSAFMIAVTTNHEDAALAFIPDYMKIHSQNIYETTLSEVAKTGMVRLIGKLENHFARFSSTSSQTKALLSACQQGQTQAVRRFLKSPDKPIKDLTTALAMVALEGHYDIAQLLIDAGASLSSETHLGSPLRNAALGGHLHILKMIVETATKFHAKLELSEAFNAAAINGHEPLLRFLAQMDLSDYPGKDIVFCALQNAAFHGQMAAFQYLLSVIPKMNDIMPLIEAATAGGQLSILQYLLENELEVHSVGYHTVQLTYSRVMCSASSPKRISLLRILERQNHYAVKKFIVEQERSWRLQELLSDKDLEILNQVFTNFDRDISRRNPLLIAVMKSDCRALALHLTKFTSQSGWYGKKPIRLIGEAIFAAVLKEDRVVLSVILEHWSLRREHVAESALLMAIANNNLPTFVLCWSYLNRRDSNFDCFSYTGWSELLPNCCSHASPIEVACQMDSVKIVDYLLSSTHVSDDLRRKTVSWVCKHDAVATMSHLVQRWPETWTAAKKNAWIIFSCENGSLRVLENLLESSPDLSPNMLSAWFWKACLRGHGNIASWIYKLLSDISGVDISSLKHAILLTSYICANLEMYWALLDQLLDLVQLQDDEFYTSILGNLGTMACAYNQDSSSHFDQCRNRIQDFLCELDQIYDIDANDRENISKKIEDLSNRCVPLTTKKLPQESSSFSTKVVTKLLDHGADIQAVGEHVLDAAVLRQDLDLMDLLLCRGVRSRSVWIKIALLPYGLKFLDMLLLHDQPSKEDQLQIFALFMNDLEESGADERENFPSEDMEHVIAEGPYTCLKRLLEHGFTFFPSQPYATLLLAFACTLGDSFIVSTLMRFGMDNFTGQIAERPSKSAASGKHVHIMELLLGNNRSITVGEFEDLISCQQPDTLCGFLKAGRCPKIDWKIMLKATREGNMAIFRMLYEAGGDACFKIKCSDHMTNYFEDPLVIFASQDMADGISFVLDIYKTHPSLAFNSSEALKAAMRRRCFKTVRMLLTLVKDVSELSNMLYEFIYSMSHDLKYKSSGYTVGRSILNALISSGARLNLLDLDHRKVLRGLYVCLRDKWLNYDFKASNNHDDSMNADALFTALKEVHSDTISTDSGTVGLCKLICLEAYCITWDQGNVLQCIEEGIPMSTEALECAASEDCTDLAKYLPDDEIFEDRAANIFAQVQAAGASCTVLRLVECCLMLDGPANRGSKKTSWLTHWRNHNWR</sequence>
<keyword evidence="1" id="KW-0677">Repeat</keyword>
<feature type="repeat" description="ANK" evidence="2">
    <location>
        <begin position="786"/>
        <end position="818"/>
    </location>
</feature>
<feature type="domain" description="DUF7708" evidence="3">
    <location>
        <begin position="67"/>
        <end position="209"/>
    </location>
</feature>
<proteinExistence type="predicted"/>